<dbReference type="EMBL" id="GG662743">
    <property type="protein sequence ID" value="EAR92674.1"/>
    <property type="molecule type" value="Genomic_DNA"/>
</dbReference>
<organism evidence="3 4">
    <name type="scientific">Tetrahymena thermophila (strain SB210)</name>
    <dbReference type="NCBI Taxonomy" id="312017"/>
    <lineage>
        <taxon>Eukaryota</taxon>
        <taxon>Sar</taxon>
        <taxon>Alveolata</taxon>
        <taxon>Ciliophora</taxon>
        <taxon>Intramacronucleata</taxon>
        <taxon>Oligohymenophorea</taxon>
        <taxon>Hymenostomatida</taxon>
        <taxon>Tetrahymenina</taxon>
        <taxon>Tetrahymenidae</taxon>
        <taxon>Tetrahymena</taxon>
    </lineage>
</organism>
<feature type="chain" id="PRO_5004201654" evidence="1">
    <location>
        <begin position="17"/>
        <end position="301"/>
    </location>
</feature>
<evidence type="ECO:0000313" key="3">
    <source>
        <dbReference type="EMBL" id="EAR92674.1"/>
    </source>
</evidence>
<dbReference type="InterPro" id="IPR051218">
    <property type="entry name" value="Sec_MonoDiacylglyc_Lipase"/>
</dbReference>
<dbReference type="GO" id="GO:0006629">
    <property type="term" value="P:lipid metabolic process"/>
    <property type="evidence" value="ECO:0007669"/>
    <property type="project" value="InterPro"/>
</dbReference>
<feature type="signal peptide" evidence="1">
    <location>
        <begin position="1"/>
        <end position="16"/>
    </location>
</feature>
<gene>
    <name evidence="3" type="ORF">TTHERM_00320200</name>
</gene>
<dbReference type="PANTHER" id="PTHR45856:SF25">
    <property type="entry name" value="FUNGAL LIPASE-LIKE DOMAIN-CONTAINING PROTEIN"/>
    <property type="match status" value="1"/>
</dbReference>
<dbReference type="RefSeq" id="XP_001012919.1">
    <property type="nucleotide sequence ID" value="XM_001012919.1"/>
</dbReference>
<proteinExistence type="predicted"/>
<dbReference type="PANTHER" id="PTHR45856">
    <property type="entry name" value="ALPHA/BETA-HYDROLASES SUPERFAMILY PROTEIN"/>
    <property type="match status" value="1"/>
</dbReference>
<dbReference type="AlphaFoldDB" id="Q237R7"/>
<dbReference type="InterPro" id="IPR002921">
    <property type="entry name" value="Fungal_lipase-type"/>
</dbReference>
<dbReference type="Pfam" id="PF01764">
    <property type="entry name" value="Lipase_3"/>
    <property type="match status" value="1"/>
</dbReference>
<protein>
    <submittedName>
        <fullName evidence="3">Lipase family protein</fullName>
    </submittedName>
</protein>
<feature type="domain" description="Fungal lipase-type" evidence="2">
    <location>
        <begin position="102"/>
        <end position="239"/>
    </location>
</feature>
<evidence type="ECO:0000259" key="2">
    <source>
        <dbReference type="Pfam" id="PF01764"/>
    </source>
</evidence>
<dbReference type="eggNOG" id="KOG4569">
    <property type="taxonomic scope" value="Eukaryota"/>
</dbReference>
<evidence type="ECO:0000256" key="1">
    <source>
        <dbReference type="SAM" id="SignalP"/>
    </source>
</evidence>
<dbReference type="OrthoDB" id="424277at2759"/>
<keyword evidence="4" id="KW-1185">Reference proteome</keyword>
<reference evidence="4" key="1">
    <citation type="journal article" date="2006" name="PLoS Biol.">
        <title>Macronuclear genome sequence of the ciliate Tetrahymena thermophila, a model eukaryote.</title>
        <authorList>
            <person name="Eisen J.A."/>
            <person name="Coyne R.S."/>
            <person name="Wu M."/>
            <person name="Wu D."/>
            <person name="Thiagarajan M."/>
            <person name="Wortman J.R."/>
            <person name="Badger J.H."/>
            <person name="Ren Q."/>
            <person name="Amedeo P."/>
            <person name="Jones K.M."/>
            <person name="Tallon L.J."/>
            <person name="Delcher A.L."/>
            <person name="Salzberg S.L."/>
            <person name="Silva J.C."/>
            <person name="Haas B.J."/>
            <person name="Majoros W.H."/>
            <person name="Farzad M."/>
            <person name="Carlton J.M."/>
            <person name="Smith R.K. Jr."/>
            <person name="Garg J."/>
            <person name="Pearlman R.E."/>
            <person name="Karrer K.M."/>
            <person name="Sun L."/>
            <person name="Manning G."/>
            <person name="Elde N.C."/>
            <person name="Turkewitz A.P."/>
            <person name="Asai D.J."/>
            <person name="Wilkes D.E."/>
            <person name="Wang Y."/>
            <person name="Cai H."/>
            <person name="Collins K."/>
            <person name="Stewart B.A."/>
            <person name="Lee S.R."/>
            <person name="Wilamowska K."/>
            <person name="Weinberg Z."/>
            <person name="Ruzzo W.L."/>
            <person name="Wloga D."/>
            <person name="Gaertig J."/>
            <person name="Frankel J."/>
            <person name="Tsao C.-C."/>
            <person name="Gorovsky M.A."/>
            <person name="Keeling P.J."/>
            <person name="Waller R.F."/>
            <person name="Patron N.J."/>
            <person name="Cherry J.M."/>
            <person name="Stover N.A."/>
            <person name="Krieger C.J."/>
            <person name="del Toro C."/>
            <person name="Ryder H.F."/>
            <person name="Williamson S.C."/>
            <person name="Barbeau R.A."/>
            <person name="Hamilton E.P."/>
            <person name="Orias E."/>
        </authorList>
    </citation>
    <scope>NUCLEOTIDE SEQUENCE [LARGE SCALE GENOMIC DNA]</scope>
    <source>
        <strain evidence="4">SB210</strain>
    </source>
</reference>
<dbReference type="KEGG" id="tet:TTHERM_00320200"/>
<dbReference type="OMA" id="DHANYMG"/>
<name>Q237R7_TETTS</name>
<keyword evidence="1" id="KW-0732">Signal</keyword>
<dbReference type="Proteomes" id="UP000009168">
    <property type="component" value="Unassembled WGS sequence"/>
</dbReference>
<dbReference type="Gene3D" id="3.40.50.1820">
    <property type="entry name" value="alpha/beta hydrolase"/>
    <property type="match status" value="1"/>
</dbReference>
<dbReference type="GeneID" id="7825118"/>
<dbReference type="InterPro" id="IPR029058">
    <property type="entry name" value="AB_hydrolase_fold"/>
</dbReference>
<dbReference type="ESTHER" id="tetts-q237r7">
    <property type="family name" value="Lipase_3"/>
</dbReference>
<dbReference type="HOGENOM" id="CLU_032957_5_0_1"/>
<dbReference type="SUPFAM" id="SSF53474">
    <property type="entry name" value="alpha/beta-Hydrolases"/>
    <property type="match status" value="1"/>
</dbReference>
<dbReference type="CDD" id="cd00519">
    <property type="entry name" value="Lipase_3"/>
    <property type="match status" value="1"/>
</dbReference>
<accession>Q237R7</accession>
<evidence type="ECO:0000313" key="4">
    <source>
        <dbReference type="Proteomes" id="UP000009168"/>
    </source>
</evidence>
<dbReference type="InParanoid" id="Q237R7"/>
<sequence length="301" mass="34164">MKKIQLFVIVALSCLAATTLLLLKKDQNYYQTQDFAYNEKLAENLSGFSLASYCSASKIINWNCGAPCQKNPKGIKDAYYMLNTTMDSAGFMGYSPAHDAIIIAFRGTIPWSKKNWISDINTIKIKYPRCDNCYVHQGFYKAFLGLQTQIIAEFPKLKAKYPNSKVFVTGHSLGAAMSTHSMPVIYQLNGNKPIDAFYNFGSPRVGDQTFHDWFSKQNFSKEYGRINHRADPVPHLPPKSSPFNFIHIDHEIFYHSFSSPYLLCAQSEDPDCADGVPIPIDIPDHFSYFGYDWVAEMFTCQ</sequence>